<evidence type="ECO:0000256" key="14">
    <source>
        <dbReference type="ARBA" id="ARBA00030398"/>
    </source>
</evidence>
<feature type="binding site" evidence="17">
    <location>
        <begin position="117"/>
        <end position="123"/>
    </location>
    <ligand>
        <name>ATP</name>
        <dbReference type="ChEBI" id="CHEBI:30616"/>
    </ligand>
</feature>
<dbReference type="GO" id="GO:0051301">
    <property type="term" value="P:cell division"/>
    <property type="evidence" value="ECO:0007669"/>
    <property type="project" value="UniProtKB-KW"/>
</dbReference>
<evidence type="ECO:0000259" key="20">
    <source>
        <dbReference type="Pfam" id="PF08245"/>
    </source>
</evidence>
<dbReference type="InterPro" id="IPR004101">
    <property type="entry name" value="Mur_ligase_C"/>
</dbReference>
<accession>A0A7D3XS47</accession>
<dbReference type="GO" id="GO:0005737">
    <property type="term" value="C:cytoplasm"/>
    <property type="evidence" value="ECO:0007669"/>
    <property type="project" value="UniProtKB-SubCell"/>
</dbReference>
<evidence type="ECO:0000256" key="16">
    <source>
        <dbReference type="ARBA" id="ARBA00047632"/>
    </source>
</evidence>
<dbReference type="UniPathway" id="UPA00219"/>
<dbReference type="KEGG" id="kpul:GXN76_09980"/>
<keyword evidence="13 17" id="KW-0961">Cell wall biogenesis/degradation</keyword>
<keyword evidence="17 18" id="KW-0132">Cell division</keyword>
<dbReference type="GO" id="GO:0071555">
    <property type="term" value="P:cell wall organization"/>
    <property type="evidence" value="ECO:0007669"/>
    <property type="project" value="UniProtKB-KW"/>
</dbReference>
<evidence type="ECO:0000259" key="19">
    <source>
        <dbReference type="Pfam" id="PF02875"/>
    </source>
</evidence>
<organism evidence="21 22">
    <name type="scientific">Kroppenstedtia pulmonis</name>
    <dbReference type="NCBI Taxonomy" id="1380685"/>
    <lineage>
        <taxon>Bacteria</taxon>
        <taxon>Bacillati</taxon>
        <taxon>Bacillota</taxon>
        <taxon>Bacilli</taxon>
        <taxon>Bacillales</taxon>
        <taxon>Thermoactinomycetaceae</taxon>
        <taxon>Kroppenstedtia</taxon>
    </lineage>
</organism>
<feature type="domain" description="Mur ligase central" evidence="20">
    <location>
        <begin position="115"/>
        <end position="293"/>
    </location>
</feature>
<keyword evidence="17 18" id="KW-0131">Cell cycle</keyword>
<evidence type="ECO:0000256" key="13">
    <source>
        <dbReference type="ARBA" id="ARBA00023316"/>
    </source>
</evidence>
<sequence length="452" mass="48726">MLEDWSGRSVVVLGLARSGVAVSKLLHRLGADVTVNDQKPRTESPEAALLESCGIKVICGGHPDDLVVNGVDLVVKNPGIPYHVPPVQEAVRLGIPVVTEVEVAYQVTSSPIIGITGSNGKTTTTSLVGNILKNGSVPSKVAGNIGTALTEVVQNLSPDDWLIAELSSFQLKGVKQFRTRIGALLNVVPAHLDFHGSMEDYIHSKVNLFRNQTRSDVAVLNWDSPVCREVSEHVRGTILWFSRQESLEQGVFIRDGWVVARLPESQEERILATSSISLPGVHVENALAATAIALAAGCPLAAIREELQTFTGVEHRLEYVQSVDGVRYYNDSKATNAKAALSALESFDEPVVLIAGGLDRGADFKELVPAFSTRLKGIVAYGQAADTLLNRAKEAGVKHCIKEEEVTRAVQAARRIAETGDVVLLSPACASWDRYTSFEERGSIFKQAVHSL</sequence>
<comment type="similarity">
    <text evidence="4 17">Belongs to the MurCDEF family.</text>
</comment>
<evidence type="ECO:0000256" key="4">
    <source>
        <dbReference type="ARBA" id="ARBA00010416"/>
    </source>
</evidence>
<dbReference type="Gene3D" id="3.40.1190.10">
    <property type="entry name" value="Mur-like, catalytic domain"/>
    <property type="match status" value="1"/>
</dbReference>
<reference evidence="21 22" key="1">
    <citation type="submission" date="2020-01" db="EMBL/GenBank/DDBJ databases">
        <authorList>
            <person name="Gulvik C.A."/>
            <person name="Batra D.G."/>
        </authorList>
    </citation>
    <scope>NUCLEOTIDE SEQUENCE [LARGE SCALE GENOMIC DNA]</scope>
    <source>
        <strain evidence="21 22">W9323</strain>
    </source>
</reference>
<evidence type="ECO:0000256" key="5">
    <source>
        <dbReference type="ARBA" id="ARBA00012212"/>
    </source>
</evidence>
<keyword evidence="9 17" id="KW-0547">Nucleotide-binding</keyword>
<keyword evidence="12 17" id="KW-0573">Peptidoglycan synthesis</keyword>
<dbReference type="InterPro" id="IPR005762">
    <property type="entry name" value="MurD"/>
</dbReference>
<dbReference type="Pfam" id="PF21799">
    <property type="entry name" value="MurD-like_N"/>
    <property type="match status" value="1"/>
</dbReference>
<keyword evidence="11 17" id="KW-0133">Cell shape</keyword>
<evidence type="ECO:0000256" key="9">
    <source>
        <dbReference type="ARBA" id="ARBA00022741"/>
    </source>
</evidence>
<dbReference type="GO" id="GO:0008360">
    <property type="term" value="P:regulation of cell shape"/>
    <property type="evidence" value="ECO:0007669"/>
    <property type="project" value="UniProtKB-KW"/>
</dbReference>
<comment type="pathway">
    <text evidence="3 17 18">Cell wall biogenesis; peptidoglycan biosynthesis.</text>
</comment>
<dbReference type="EC" id="6.3.2.9" evidence="5 17"/>
<dbReference type="AlphaFoldDB" id="A0A7D3XS47"/>
<comment type="catalytic activity">
    <reaction evidence="16 17 18">
        <text>UDP-N-acetyl-alpha-D-muramoyl-L-alanine + D-glutamate + ATP = UDP-N-acetyl-alpha-D-muramoyl-L-alanyl-D-glutamate + ADP + phosphate + H(+)</text>
        <dbReference type="Rhea" id="RHEA:16429"/>
        <dbReference type="ChEBI" id="CHEBI:15378"/>
        <dbReference type="ChEBI" id="CHEBI:29986"/>
        <dbReference type="ChEBI" id="CHEBI:30616"/>
        <dbReference type="ChEBI" id="CHEBI:43474"/>
        <dbReference type="ChEBI" id="CHEBI:83898"/>
        <dbReference type="ChEBI" id="CHEBI:83900"/>
        <dbReference type="ChEBI" id="CHEBI:456216"/>
        <dbReference type="EC" id="6.3.2.9"/>
    </reaction>
</comment>
<evidence type="ECO:0000256" key="3">
    <source>
        <dbReference type="ARBA" id="ARBA00004752"/>
    </source>
</evidence>
<dbReference type="InterPro" id="IPR036565">
    <property type="entry name" value="Mur-like_cat_sf"/>
</dbReference>
<dbReference type="SUPFAM" id="SSF51984">
    <property type="entry name" value="MurCD N-terminal domain"/>
    <property type="match status" value="1"/>
</dbReference>
<dbReference type="PANTHER" id="PTHR43692">
    <property type="entry name" value="UDP-N-ACETYLMURAMOYLALANINE--D-GLUTAMATE LIGASE"/>
    <property type="match status" value="1"/>
</dbReference>
<gene>
    <name evidence="17" type="primary">murD</name>
    <name evidence="21" type="ORF">GXN76_09980</name>
</gene>
<dbReference type="HAMAP" id="MF_00639">
    <property type="entry name" value="MurD"/>
    <property type="match status" value="1"/>
</dbReference>
<dbReference type="Gene3D" id="3.90.190.20">
    <property type="entry name" value="Mur ligase, C-terminal domain"/>
    <property type="match status" value="1"/>
</dbReference>
<evidence type="ECO:0000313" key="22">
    <source>
        <dbReference type="Proteomes" id="UP000503088"/>
    </source>
</evidence>
<comment type="subcellular location">
    <subcellularLocation>
        <location evidence="2 17 18">Cytoplasm</location>
    </subcellularLocation>
</comment>
<keyword evidence="8 17" id="KW-0436">Ligase</keyword>
<name>A0A7D3XS47_9BACL</name>
<evidence type="ECO:0000256" key="17">
    <source>
        <dbReference type="HAMAP-Rule" id="MF_00639"/>
    </source>
</evidence>
<evidence type="ECO:0000256" key="12">
    <source>
        <dbReference type="ARBA" id="ARBA00022984"/>
    </source>
</evidence>
<comment type="function">
    <text evidence="1 17 18">Cell wall formation. Catalyzes the addition of glutamate to the nucleotide precursor UDP-N-acetylmuramoyl-L-alanine (UMA).</text>
</comment>
<keyword evidence="7 17" id="KW-0963">Cytoplasm</keyword>
<keyword evidence="22" id="KW-1185">Reference proteome</keyword>
<evidence type="ECO:0000256" key="18">
    <source>
        <dbReference type="RuleBase" id="RU003664"/>
    </source>
</evidence>
<dbReference type="NCBIfam" id="TIGR01087">
    <property type="entry name" value="murD"/>
    <property type="match status" value="1"/>
</dbReference>
<evidence type="ECO:0000256" key="1">
    <source>
        <dbReference type="ARBA" id="ARBA00002734"/>
    </source>
</evidence>
<proteinExistence type="inferred from homology"/>
<evidence type="ECO:0000256" key="11">
    <source>
        <dbReference type="ARBA" id="ARBA00022960"/>
    </source>
</evidence>
<dbReference type="Pfam" id="PF02875">
    <property type="entry name" value="Mur_ligase_C"/>
    <property type="match status" value="1"/>
</dbReference>
<dbReference type="GO" id="GO:0008764">
    <property type="term" value="F:UDP-N-acetylmuramoylalanine-D-glutamate ligase activity"/>
    <property type="evidence" value="ECO:0007669"/>
    <property type="project" value="UniProtKB-UniRule"/>
</dbReference>
<dbReference type="GO" id="GO:0009252">
    <property type="term" value="P:peptidoglycan biosynthetic process"/>
    <property type="evidence" value="ECO:0007669"/>
    <property type="project" value="UniProtKB-UniRule"/>
</dbReference>
<dbReference type="EMBL" id="CP048104">
    <property type="protein sequence ID" value="QKG86007.1"/>
    <property type="molecule type" value="Genomic_DNA"/>
</dbReference>
<dbReference type="InterPro" id="IPR036615">
    <property type="entry name" value="Mur_ligase_C_dom_sf"/>
</dbReference>
<dbReference type="Pfam" id="PF08245">
    <property type="entry name" value="Mur_ligase_M"/>
    <property type="match status" value="1"/>
</dbReference>
<dbReference type="GO" id="GO:0005524">
    <property type="term" value="F:ATP binding"/>
    <property type="evidence" value="ECO:0007669"/>
    <property type="project" value="UniProtKB-UniRule"/>
</dbReference>
<evidence type="ECO:0000256" key="10">
    <source>
        <dbReference type="ARBA" id="ARBA00022840"/>
    </source>
</evidence>
<dbReference type="Proteomes" id="UP000503088">
    <property type="component" value="Chromosome"/>
</dbReference>
<evidence type="ECO:0000256" key="7">
    <source>
        <dbReference type="ARBA" id="ARBA00022490"/>
    </source>
</evidence>
<evidence type="ECO:0000256" key="8">
    <source>
        <dbReference type="ARBA" id="ARBA00022598"/>
    </source>
</evidence>
<dbReference type="PANTHER" id="PTHR43692:SF1">
    <property type="entry name" value="UDP-N-ACETYLMURAMOYLALANINE--D-GLUTAMATE LIGASE"/>
    <property type="match status" value="1"/>
</dbReference>
<protein>
    <recommendedName>
        <fullName evidence="6 17">UDP-N-acetylmuramoylalanine--D-glutamate ligase</fullName>
        <ecNumber evidence="5 17">6.3.2.9</ecNumber>
    </recommendedName>
    <alternativeName>
        <fullName evidence="15 17">D-glutamic acid-adding enzyme</fullName>
    </alternativeName>
    <alternativeName>
        <fullName evidence="14 17">UDP-N-acetylmuramoyl-L-alanyl-D-glutamate synthetase</fullName>
    </alternativeName>
</protein>
<evidence type="ECO:0000313" key="21">
    <source>
        <dbReference type="EMBL" id="QKG86007.1"/>
    </source>
</evidence>
<feature type="domain" description="Mur ligase C-terminal" evidence="19">
    <location>
        <begin position="315"/>
        <end position="429"/>
    </location>
</feature>
<dbReference type="SUPFAM" id="SSF53623">
    <property type="entry name" value="MurD-like peptide ligases, catalytic domain"/>
    <property type="match status" value="1"/>
</dbReference>
<evidence type="ECO:0000256" key="15">
    <source>
        <dbReference type="ARBA" id="ARBA00032324"/>
    </source>
</evidence>
<dbReference type="InterPro" id="IPR013221">
    <property type="entry name" value="Mur_ligase_cen"/>
</dbReference>
<keyword evidence="10 17" id="KW-0067">ATP-binding</keyword>
<dbReference type="Gene3D" id="3.40.50.720">
    <property type="entry name" value="NAD(P)-binding Rossmann-like Domain"/>
    <property type="match status" value="1"/>
</dbReference>
<evidence type="ECO:0000256" key="6">
    <source>
        <dbReference type="ARBA" id="ARBA00015655"/>
    </source>
</evidence>
<evidence type="ECO:0000256" key="2">
    <source>
        <dbReference type="ARBA" id="ARBA00004496"/>
    </source>
</evidence>
<dbReference type="SUPFAM" id="SSF53244">
    <property type="entry name" value="MurD-like peptide ligases, peptide-binding domain"/>
    <property type="match status" value="1"/>
</dbReference>